<keyword evidence="6" id="KW-1185">Reference proteome</keyword>
<evidence type="ECO:0000313" key="3">
    <source>
        <dbReference type="EMBL" id="CAF1144529.1"/>
    </source>
</evidence>
<dbReference type="Proteomes" id="UP000663829">
    <property type="component" value="Unassembled WGS sequence"/>
</dbReference>
<gene>
    <name evidence="3" type="ORF">GPM918_LOCUS20859</name>
    <name evidence="2" type="ORF">OVA965_LOCUS3828</name>
    <name evidence="5" type="ORF">SRO942_LOCUS20854</name>
    <name evidence="4" type="ORF">TMI583_LOCUS3824</name>
</gene>
<evidence type="ECO:0000313" key="6">
    <source>
        <dbReference type="Proteomes" id="UP000663829"/>
    </source>
</evidence>
<feature type="region of interest" description="Disordered" evidence="1">
    <location>
        <begin position="32"/>
        <end position="96"/>
    </location>
</feature>
<organism evidence="3 6">
    <name type="scientific">Didymodactylos carnosus</name>
    <dbReference type="NCBI Taxonomy" id="1234261"/>
    <lineage>
        <taxon>Eukaryota</taxon>
        <taxon>Metazoa</taxon>
        <taxon>Spiralia</taxon>
        <taxon>Gnathifera</taxon>
        <taxon>Rotifera</taxon>
        <taxon>Eurotatoria</taxon>
        <taxon>Bdelloidea</taxon>
        <taxon>Philodinida</taxon>
        <taxon>Philodinidae</taxon>
        <taxon>Didymodactylos</taxon>
    </lineage>
</organism>
<accession>A0A814SD98</accession>
<dbReference type="Proteomes" id="UP000682733">
    <property type="component" value="Unassembled WGS sequence"/>
</dbReference>
<dbReference type="Proteomes" id="UP000677228">
    <property type="component" value="Unassembled WGS sequence"/>
</dbReference>
<dbReference type="EMBL" id="CAJOBA010000955">
    <property type="protein sequence ID" value="CAF3567218.1"/>
    <property type="molecule type" value="Genomic_DNA"/>
</dbReference>
<dbReference type="OrthoDB" id="10030095at2759"/>
<dbReference type="Proteomes" id="UP000681722">
    <property type="component" value="Unassembled WGS sequence"/>
</dbReference>
<evidence type="ECO:0000313" key="5">
    <source>
        <dbReference type="EMBL" id="CAF3908091.1"/>
    </source>
</evidence>
<sequence>MSPYGIKFPSRIMRNAELAKNEMDVSIITSTTVTQTSSTKVTKRKPRTSSVKEKKSRRSSKSEEKVSPSPKVKKETPAPPPPVQKTKASSAAAGRKFSPDDIQKLSLINCAREFGQFHKEFYVDIGKDSSKDNHLKQLALQTTKCYHLRNMFKRLGNEQQNYDQIKHYYHARLDEYRELRKMDLIKKLNSYRQQVKMHIDKWLKRKIRPTMSQILDTTTADENTQEQEENME</sequence>
<evidence type="ECO:0000256" key="1">
    <source>
        <dbReference type="SAM" id="MobiDB-lite"/>
    </source>
</evidence>
<proteinExistence type="predicted"/>
<name>A0A814SD98_9BILA</name>
<reference evidence="3" key="1">
    <citation type="submission" date="2021-02" db="EMBL/GenBank/DDBJ databases">
        <authorList>
            <person name="Nowell W R."/>
        </authorList>
    </citation>
    <scope>NUCLEOTIDE SEQUENCE</scope>
</reference>
<protein>
    <submittedName>
        <fullName evidence="3">Uncharacterized protein</fullName>
    </submittedName>
</protein>
<comment type="caution">
    <text evidence="3">The sequence shown here is derived from an EMBL/GenBank/DDBJ whole genome shotgun (WGS) entry which is preliminary data.</text>
</comment>
<dbReference type="EMBL" id="CAJNOK010000956">
    <property type="protein sequence ID" value="CAF0785154.1"/>
    <property type="molecule type" value="Genomic_DNA"/>
</dbReference>
<feature type="compositionally biased region" description="Basic and acidic residues" evidence="1">
    <location>
        <begin position="60"/>
        <end position="76"/>
    </location>
</feature>
<dbReference type="EMBL" id="CAJNOQ010006700">
    <property type="protein sequence ID" value="CAF1144529.1"/>
    <property type="molecule type" value="Genomic_DNA"/>
</dbReference>
<evidence type="ECO:0000313" key="2">
    <source>
        <dbReference type="EMBL" id="CAF0785154.1"/>
    </source>
</evidence>
<dbReference type="EMBL" id="CAJOBC010006699">
    <property type="protein sequence ID" value="CAF3908091.1"/>
    <property type="molecule type" value="Genomic_DNA"/>
</dbReference>
<evidence type="ECO:0000313" key="4">
    <source>
        <dbReference type="EMBL" id="CAF3567218.1"/>
    </source>
</evidence>
<dbReference type="AlphaFoldDB" id="A0A814SD98"/>